<protein>
    <submittedName>
        <fullName evidence="2">Uncharacterized protein</fullName>
    </submittedName>
</protein>
<accession>A0A1G2LG11</accession>
<organism evidence="2 3">
    <name type="scientific">Candidatus Sungbacteria bacterium RIFCSPLOWO2_01_FULL_60_25</name>
    <dbReference type="NCBI Taxonomy" id="1802281"/>
    <lineage>
        <taxon>Bacteria</taxon>
        <taxon>Candidatus Sungiibacteriota</taxon>
    </lineage>
</organism>
<evidence type="ECO:0000313" key="3">
    <source>
        <dbReference type="Proteomes" id="UP000178977"/>
    </source>
</evidence>
<evidence type="ECO:0000313" key="2">
    <source>
        <dbReference type="EMBL" id="OHA09739.1"/>
    </source>
</evidence>
<keyword evidence="1" id="KW-0812">Transmembrane</keyword>
<keyword evidence="1" id="KW-1133">Transmembrane helix</keyword>
<reference evidence="2 3" key="1">
    <citation type="journal article" date="2016" name="Nat. Commun.">
        <title>Thousands of microbial genomes shed light on interconnected biogeochemical processes in an aquifer system.</title>
        <authorList>
            <person name="Anantharaman K."/>
            <person name="Brown C.T."/>
            <person name="Hug L.A."/>
            <person name="Sharon I."/>
            <person name="Castelle C.J."/>
            <person name="Probst A.J."/>
            <person name="Thomas B.C."/>
            <person name="Singh A."/>
            <person name="Wilkins M.J."/>
            <person name="Karaoz U."/>
            <person name="Brodie E.L."/>
            <person name="Williams K.H."/>
            <person name="Hubbard S.S."/>
            <person name="Banfield J.F."/>
        </authorList>
    </citation>
    <scope>NUCLEOTIDE SEQUENCE [LARGE SCALE GENOMIC DNA]</scope>
</reference>
<gene>
    <name evidence="2" type="ORF">A3A44_02030</name>
</gene>
<comment type="caution">
    <text evidence="2">The sequence shown here is derived from an EMBL/GenBank/DDBJ whole genome shotgun (WGS) entry which is preliminary data.</text>
</comment>
<dbReference type="STRING" id="1802281.A3A44_02030"/>
<evidence type="ECO:0000256" key="1">
    <source>
        <dbReference type="SAM" id="Phobius"/>
    </source>
</evidence>
<feature type="transmembrane region" description="Helical" evidence="1">
    <location>
        <begin position="6"/>
        <end position="24"/>
    </location>
</feature>
<dbReference type="EMBL" id="MHQT01000014">
    <property type="protein sequence ID" value="OHA09739.1"/>
    <property type="molecule type" value="Genomic_DNA"/>
</dbReference>
<feature type="transmembrane region" description="Helical" evidence="1">
    <location>
        <begin position="31"/>
        <end position="50"/>
    </location>
</feature>
<keyword evidence="1" id="KW-0472">Membrane</keyword>
<feature type="transmembrane region" description="Helical" evidence="1">
    <location>
        <begin position="109"/>
        <end position="126"/>
    </location>
</feature>
<name>A0A1G2LG11_9BACT</name>
<dbReference type="AlphaFoldDB" id="A0A1G2LG11"/>
<sequence>MNIAFATLSILAITGLAYGARRFLRIRVCPICAGVSGTWLWILAGISFGLLDAGTWSLAAAIAMGGTVVGIAYQVERRLAPGRSPLLWKALCIPVGFVAAHSLLTAAYLAFSATAGLLALTAFLFLRQPRATPPEQSQRTADLEERMKECC</sequence>
<feature type="transmembrane region" description="Helical" evidence="1">
    <location>
        <begin position="56"/>
        <end position="74"/>
    </location>
</feature>
<dbReference type="Proteomes" id="UP000178977">
    <property type="component" value="Unassembled WGS sequence"/>
</dbReference>
<proteinExistence type="predicted"/>
<feature type="transmembrane region" description="Helical" evidence="1">
    <location>
        <begin position="86"/>
        <end position="103"/>
    </location>
</feature>